<organism evidence="1 2">
    <name type="scientific">Bermanella marisrubri</name>
    <dbReference type="NCBI Taxonomy" id="207949"/>
    <lineage>
        <taxon>Bacteria</taxon>
        <taxon>Pseudomonadati</taxon>
        <taxon>Pseudomonadota</taxon>
        <taxon>Gammaproteobacteria</taxon>
        <taxon>Oceanospirillales</taxon>
        <taxon>Oceanospirillaceae</taxon>
        <taxon>Bermanella</taxon>
    </lineage>
</organism>
<evidence type="ECO:0000313" key="2">
    <source>
        <dbReference type="Proteomes" id="UP000004263"/>
    </source>
</evidence>
<keyword evidence="2" id="KW-1185">Reference proteome</keyword>
<dbReference type="HOGENOM" id="CLU_2603521_0_0_6"/>
<evidence type="ECO:0000313" key="1">
    <source>
        <dbReference type="EMBL" id="EAT13306.1"/>
    </source>
</evidence>
<sequence>MTLIETRRTNAIAIMKENALDEIEFALCLGREESEIASILSPNGKKISDSLARLMEQTFSKPKLWLDQGTADSASGPSFDLFG</sequence>
<comment type="caution">
    <text evidence="1">The sequence shown here is derived from an EMBL/GenBank/DDBJ whole genome shotgun (WGS) entry which is preliminary data.</text>
</comment>
<protein>
    <submittedName>
        <fullName evidence="1">Uncharacterized protein</fullName>
    </submittedName>
</protein>
<dbReference type="Proteomes" id="UP000004263">
    <property type="component" value="Unassembled WGS sequence"/>
</dbReference>
<dbReference type="AlphaFoldDB" id="Q1N4X2"/>
<dbReference type="RefSeq" id="WP_007017690.1">
    <property type="nucleotide sequence ID" value="NZ_CH724114.1"/>
</dbReference>
<reference evidence="1 2" key="1">
    <citation type="submission" date="2006-03" db="EMBL/GenBank/DDBJ databases">
        <authorList>
            <person name="Pinhassi J."/>
            <person name="Pedros-Alio C."/>
            <person name="Ferriera S."/>
            <person name="Johnson J."/>
            <person name="Kravitz S."/>
            <person name="Halpern A."/>
            <person name="Remington K."/>
            <person name="Beeson K."/>
            <person name="Tran B."/>
            <person name="Rogers Y.-H."/>
            <person name="Friedman R."/>
            <person name="Venter J.C."/>
        </authorList>
    </citation>
    <scope>NUCLEOTIDE SEQUENCE [LARGE SCALE GENOMIC DNA]</scope>
    <source>
        <strain evidence="1 2">RED65</strain>
    </source>
</reference>
<dbReference type="EMBL" id="AAQH01000002">
    <property type="protein sequence ID" value="EAT13306.1"/>
    <property type="molecule type" value="Genomic_DNA"/>
</dbReference>
<gene>
    <name evidence="1" type="ORF">RED65_01060</name>
</gene>
<proteinExistence type="predicted"/>
<name>Q1N4X2_9GAMM</name>
<dbReference type="OrthoDB" id="6197700at2"/>
<accession>Q1N4X2</accession>